<dbReference type="InterPro" id="IPR035986">
    <property type="entry name" value="PKD_dom_sf"/>
</dbReference>
<dbReference type="SMART" id="SM00089">
    <property type="entry name" value="PKD"/>
    <property type="match status" value="2"/>
</dbReference>
<feature type="compositionally biased region" description="Basic and acidic residues" evidence="2">
    <location>
        <begin position="203"/>
        <end position="212"/>
    </location>
</feature>
<dbReference type="InterPro" id="IPR011041">
    <property type="entry name" value="Quinoprot_gluc/sorb_DH_b-prop"/>
</dbReference>
<dbReference type="InterPro" id="IPR006584">
    <property type="entry name" value="Cellulose-bd_IV"/>
</dbReference>
<sequence length="969" mass="102864">MSAPPRRALTGVALSAVLAAGAIVPAVIATAHNGEDHSLDASQDLFDKVPLVTEGLADPFELDIADDGRVIYVQRTGEIKVINQETLAVTTALDFDYGLEHLTQSDGLLGLALDNDFTENGWLYLQYSDKTVPEMHVSRFTMGADGTIDLASEARLFSYQIWRGEGRANSHMAGSLAMGPDGNLYIATGDNTDPFEQSGFTPIDERPGRRAWDAQGTSGNTNDLRGKVLRITPQDDGTYTIPEGNLFAPGTEKTRPEIYGMGFRNAFRITIDPETNAVLVGDYGPDARVANPARGPEGMVEYIRMTEPANHGWPYCHGDNQPYVDYDYATGESGALFDCDNLVNDSPNNTGLTELPPAVAPQIAYGYGESAEWPELEVGGAAPMAGPVYRYDPEVDAIGQFPESYDGKWFVYEYARNYFKTLTVDEESNTITAIEPFMASNDPEVDSFLAPFDAEFGPDGSLYVIEFGRGRGAGRGSSNEGAGIYRIDYAAEGRRPVAEISSDVDSGHAPLTVSFSSAGSHSPDGHEITYEWDFENDGVVDSTEANPTHTYAENGSFDARLTVTDSEGNTGVTVAAITVGNTRPEVAFEHPQEGGFAELADTIDYVVDVNDAEDGSSADGAINCEDVTVEAQLGHDEHAHPLDNYSGCEGALFLDPADHGVGQNVYPVLSASYLDQGEGDAPALGGQDIIQLQVRDKEAEFQHADASGVEVVTRDGARGGQLVTSIDDGDYIGYGPVNLQGIEALTLGVLPGAYDGQIDVRTGSPDGPLLGSVRVLPADGGAVTPHIEISDAPADTTTLYLVFSSDEQPADATEGILELDWLIFDGRGVANGVAPVVDVTVTDGDGDLEFVFDGSATVPDGREMVSLEWDFGDGTRASGAQATHTYERAGSYTARLIAIDSEGTRDWTSFVVIPTIPGGGGDDDGDTAGIPITATVPELGDNGEGALTMSVADFGEVVDLGRALNSGDR</sequence>
<protein>
    <submittedName>
        <fullName evidence="5">PQQ-dependent sugar dehydrogenase</fullName>
    </submittedName>
</protein>
<accession>A0ABR8Z0R3</accession>
<feature type="region of interest" description="Disordered" evidence="2">
    <location>
        <begin position="200"/>
        <end position="224"/>
    </location>
</feature>
<dbReference type="Gene3D" id="2.120.10.30">
    <property type="entry name" value="TolB, C-terminal domain"/>
    <property type="match status" value="1"/>
</dbReference>
<dbReference type="EMBL" id="JACSPO010000002">
    <property type="protein sequence ID" value="MBD8061896.1"/>
    <property type="molecule type" value="Genomic_DNA"/>
</dbReference>
<dbReference type="SUPFAM" id="SSF50952">
    <property type="entry name" value="Soluble quinoprotein glucose dehydrogenase"/>
    <property type="match status" value="1"/>
</dbReference>
<dbReference type="Pfam" id="PF03422">
    <property type="entry name" value="CBM_6"/>
    <property type="match status" value="1"/>
</dbReference>
<feature type="domain" description="PKD" evidence="4">
    <location>
        <begin position="861"/>
        <end position="903"/>
    </location>
</feature>
<dbReference type="InterPro" id="IPR022409">
    <property type="entry name" value="PKD/Chitinase_dom"/>
</dbReference>
<dbReference type="CDD" id="cd00146">
    <property type="entry name" value="PKD"/>
    <property type="match status" value="2"/>
</dbReference>
<dbReference type="InterPro" id="IPR011042">
    <property type="entry name" value="6-blade_b-propeller_TolB-like"/>
</dbReference>
<dbReference type="SUPFAM" id="SSF49785">
    <property type="entry name" value="Galactose-binding domain-like"/>
    <property type="match status" value="1"/>
</dbReference>
<dbReference type="CDD" id="cd04084">
    <property type="entry name" value="CBM6_xylanase-like"/>
    <property type="match status" value="1"/>
</dbReference>
<dbReference type="InterPro" id="IPR000601">
    <property type="entry name" value="PKD_dom"/>
</dbReference>
<feature type="signal peptide" evidence="3">
    <location>
        <begin position="1"/>
        <end position="31"/>
    </location>
</feature>
<reference evidence="5 6" key="1">
    <citation type="submission" date="2020-08" db="EMBL/GenBank/DDBJ databases">
        <title>A Genomic Blueprint of the Chicken Gut Microbiome.</title>
        <authorList>
            <person name="Gilroy R."/>
            <person name="Ravi A."/>
            <person name="Getino M."/>
            <person name="Pursley I."/>
            <person name="Horton D.L."/>
            <person name="Alikhan N.-F."/>
            <person name="Baker D."/>
            <person name="Gharbi K."/>
            <person name="Hall N."/>
            <person name="Watson M."/>
            <person name="Adriaenssens E.M."/>
            <person name="Foster-Nyarko E."/>
            <person name="Jarju S."/>
            <person name="Secka A."/>
            <person name="Antonio M."/>
            <person name="Oren A."/>
            <person name="Chaudhuri R."/>
            <person name="La Ragione R.M."/>
            <person name="Hildebrand F."/>
            <person name="Pallen M.J."/>
        </authorList>
    </citation>
    <scope>NUCLEOTIDE SEQUENCE [LARGE SCALE GENOMIC DNA]</scope>
    <source>
        <strain evidence="5 6">Sa1BUA1</strain>
    </source>
</reference>
<comment type="caution">
    <text evidence="5">The sequence shown here is derived from an EMBL/GenBank/DDBJ whole genome shotgun (WGS) entry which is preliminary data.</text>
</comment>
<dbReference type="InterPro" id="IPR005084">
    <property type="entry name" value="CBM6"/>
</dbReference>
<evidence type="ECO:0000313" key="6">
    <source>
        <dbReference type="Proteomes" id="UP000661894"/>
    </source>
</evidence>
<evidence type="ECO:0000256" key="3">
    <source>
        <dbReference type="SAM" id="SignalP"/>
    </source>
</evidence>
<dbReference type="InterPro" id="IPR012938">
    <property type="entry name" value="Glc/Sorbosone_DH"/>
</dbReference>
<evidence type="ECO:0000256" key="1">
    <source>
        <dbReference type="ARBA" id="ARBA00022729"/>
    </source>
</evidence>
<feature type="domain" description="PKD" evidence="4">
    <location>
        <begin position="496"/>
        <end position="579"/>
    </location>
</feature>
<organism evidence="5 6">
    <name type="scientific">Oceanitalea stevensii</name>
    <dbReference type="NCBI Taxonomy" id="2763072"/>
    <lineage>
        <taxon>Bacteria</taxon>
        <taxon>Bacillati</taxon>
        <taxon>Actinomycetota</taxon>
        <taxon>Actinomycetes</taxon>
        <taxon>Micrococcales</taxon>
        <taxon>Bogoriellaceae</taxon>
        <taxon>Georgenia</taxon>
    </lineage>
</organism>
<keyword evidence="1 3" id="KW-0732">Signal</keyword>
<keyword evidence="6" id="KW-1185">Reference proteome</keyword>
<dbReference type="InterPro" id="IPR013783">
    <property type="entry name" value="Ig-like_fold"/>
</dbReference>
<proteinExistence type="predicted"/>
<dbReference type="InterPro" id="IPR008979">
    <property type="entry name" value="Galactose-bd-like_sf"/>
</dbReference>
<evidence type="ECO:0000256" key="2">
    <source>
        <dbReference type="SAM" id="MobiDB-lite"/>
    </source>
</evidence>
<dbReference type="Pfam" id="PF07995">
    <property type="entry name" value="GSDH"/>
    <property type="match status" value="1"/>
</dbReference>
<dbReference type="SMART" id="SM00606">
    <property type="entry name" value="CBD_IV"/>
    <property type="match status" value="1"/>
</dbReference>
<dbReference type="Proteomes" id="UP000661894">
    <property type="component" value="Unassembled WGS sequence"/>
</dbReference>
<dbReference type="SUPFAM" id="SSF49299">
    <property type="entry name" value="PKD domain"/>
    <property type="match status" value="2"/>
</dbReference>
<name>A0ABR8Z0R3_9MICO</name>
<dbReference type="PANTHER" id="PTHR19328">
    <property type="entry name" value="HEDGEHOG-INTERACTING PROTEIN"/>
    <property type="match status" value="1"/>
</dbReference>
<gene>
    <name evidence="5" type="ORF">H9624_06120</name>
</gene>
<dbReference type="Gene3D" id="2.60.40.10">
    <property type="entry name" value="Immunoglobulins"/>
    <property type="match status" value="2"/>
</dbReference>
<evidence type="ECO:0000313" key="5">
    <source>
        <dbReference type="EMBL" id="MBD8061896.1"/>
    </source>
</evidence>
<feature type="chain" id="PRO_5046815239" evidence="3">
    <location>
        <begin position="32"/>
        <end position="969"/>
    </location>
</feature>
<dbReference type="Pfam" id="PF18911">
    <property type="entry name" value="PKD_4"/>
    <property type="match status" value="2"/>
</dbReference>
<dbReference type="PANTHER" id="PTHR19328:SF75">
    <property type="entry name" value="ALDOSE SUGAR DEHYDROGENASE YLII"/>
    <property type="match status" value="1"/>
</dbReference>
<dbReference type="PROSITE" id="PS50093">
    <property type="entry name" value="PKD"/>
    <property type="match status" value="2"/>
</dbReference>
<dbReference type="Gene3D" id="2.60.120.260">
    <property type="entry name" value="Galactose-binding domain-like"/>
    <property type="match status" value="1"/>
</dbReference>
<dbReference type="RefSeq" id="WP_251839021.1">
    <property type="nucleotide sequence ID" value="NZ_JACSPO010000002.1"/>
</dbReference>
<evidence type="ECO:0000259" key="4">
    <source>
        <dbReference type="PROSITE" id="PS50093"/>
    </source>
</evidence>
<feature type="non-terminal residue" evidence="5">
    <location>
        <position position="969"/>
    </location>
</feature>